<dbReference type="Proteomes" id="UP000598120">
    <property type="component" value="Unassembled WGS sequence"/>
</dbReference>
<reference evidence="1 2" key="1">
    <citation type="journal article" date="2014" name="Int. J. Syst. Evol. Microbiol.">
        <title>Complete genome sequence of Corynebacterium casei LMG S-19264T (=DSM 44701T), isolated from a smear-ripened cheese.</title>
        <authorList>
            <consortium name="US DOE Joint Genome Institute (JGI-PGF)"/>
            <person name="Walter F."/>
            <person name="Albersmeier A."/>
            <person name="Kalinowski J."/>
            <person name="Ruckert C."/>
        </authorList>
    </citation>
    <scope>NUCLEOTIDE SEQUENCE [LARGE SCALE GENOMIC DNA]</scope>
    <source>
        <strain evidence="1 2">CGMCC 1.15295</strain>
    </source>
</reference>
<comment type="caution">
    <text evidence="1">The sequence shown here is derived from an EMBL/GenBank/DDBJ whole genome shotgun (WGS) entry which is preliminary data.</text>
</comment>
<evidence type="ECO:0000313" key="2">
    <source>
        <dbReference type="Proteomes" id="UP000598120"/>
    </source>
</evidence>
<evidence type="ECO:0000313" key="1">
    <source>
        <dbReference type="EMBL" id="GFZ81084.1"/>
    </source>
</evidence>
<keyword evidence="2" id="KW-1185">Reference proteome</keyword>
<dbReference type="AlphaFoldDB" id="A0A8J2XFY0"/>
<sequence length="131" mass="15305">MKLITSISMSILFMFQAAMPNIDLGCEFQKIAAVYSHYQEHKTFDGDTLLDFVIKEYINNDGNAEKHHENSNHHDVPVQNSHQCSHVTFFFVQQSQFVIEPVNFKNIIKFDYYKVSHTSTYLDTLFQPPRI</sequence>
<proteinExistence type="predicted"/>
<gene>
    <name evidence="1" type="ORF">GCM10011531_09060</name>
</gene>
<dbReference type="EMBL" id="BMIC01000001">
    <property type="protein sequence ID" value="GFZ81084.1"/>
    <property type="molecule type" value="Genomic_DNA"/>
</dbReference>
<protein>
    <submittedName>
        <fullName evidence="1">Uncharacterized protein</fullName>
    </submittedName>
</protein>
<name>A0A8J2XFY0_9FLAO</name>
<accession>A0A8J2XFY0</accession>
<organism evidence="1 2">
    <name type="scientific">Aquaticitalea lipolytica</name>
    <dbReference type="NCBI Taxonomy" id="1247562"/>
    <lineage>
        <taxon>Bacteria</taxon>
        <taxon>Pseudomonadati</taxon>
        <taxon>Bacteroidota</taxon>
        <taxon>Flavobacteriia</taxon>
        <taxon>Flavobacteriales</taxon>
        <taxon>Flavobacteriaceae</taxon>
        <taxon>Aquaticitalea</taxon>
    </lineage>
</organism>